<accession>A0A382CHX9</accession>
<gene>
    <name evidence="8" type="ORF">METZ01_LOCUS178580</name>
</gene>
<feature type="domain" description="Nudix hydrolase" evidence="7">
    <location>
        <begin position="3"/>
        <end position="69"/>
    </location>
</feature>
<keyword evidence="3" id="KW-0479">Metal-binding</keyword>
<dbReference type="EMBL" id="UINC01034611">
    <property type="protein sequence ID" value="SVB25726.1"/>
    <property type="molecule type" value="Genomic_DNA"/>
</dbReference>
<dbReference type="GO" id="GO:0010945">
    <property type="term" value="F:coenzyme A diphosphatase activity"/>
    <property type="evidence" value="ECO:0007669"/>
    <property type="project" value="InterPro"/>
</dbReference>
<dbReference type="Gene3D" id="3.90.79.10">
    <property type="entry name" value="Nucleoside Triphosphate Pyrophosphohydrolase"/>
    <property type="match status" value="1"/>
</dbReference>
<dbReference type="SUPFAM" id="SSF55811">
    <property type="entry name" value="Nudix"/>
    <property type="match status" value="1"/>
</dbReference>
<sequence>LHETAIRETEEEIGVPKQAVNYIGSLTPYFTAATGFMIHPFLGWTQEKPETNIHDMEVNSLFHVPISALIDEKTLMIEDWTISGYDAKVPFYHFNGRKVWGATAAILSEFKSILKEALD</sequence>
<dbReference type="Pfam" id="PF00293">
    <property type="entry name" value="NUDIX"/>
    <property type="match status" value="1"/>
</dbReference>
<keyword evidence="4" id="KW-0378">Hydrolase</keyword>
<protein>
    <recommendedName>
        <fullName evidence="7">Nudix hydrolase domain-containing protein</fullName>
    </recommendedName>
</protein>
<dbReference type="CDD" id="cd03426">
    <property type="entry name" value="NUDIX_CoAse_Nudt7"/>
    <property type="match status" value="1"/>
</dbReference>
<evidence type="ECO:0000256" key="5">
    <source>
        <dbReference type="ARBA" id="ARBA00022842"/>
    </source>
</evidence>
<dbReference type="GO" id="GO:0046872">
    <property type="term" value="F:metal ion binding"/>
    <property type="evidence" value="ECO:0007669"/>
    <property type="project" value="UniProtKB-KW"/>
</dbReference>
<comment type="cofactor">
    <cofactor evidence="1">
        <name>Mn(2+)</name>
        <dbReference type="ChEBI" id="CHEBI:29035"/>
    </cofactor>
</comment>
<proteinExistence type="predicted"/>
<evidence type="ECO:0000256" key="2">
    <source>
        <dbReference type="ARBA" id="ARBA00001946"/>
    </source>
</evidence>
<name>A0A382CHX9_9ZZZZ</name>
<dbReference type="InterPro" id="IPR000086">
    <property type="entry name" value="NUDIX_hydrolase_dom"/>
</dbReference>
<evidence type="ECO:0000313" key="8">
    <source>
        <dbReference type="EMBL" id="SVB25726.1"/>
    </source>
</evidence>
<evidence type="ECO:0000256" key="6">
    <source>
        <dbReference type="ARBA" id="ARBA00023211"/>
    </source>
</evidence>
<keyword evidence="5" id="KW-0460">Magnesium</keyword>
<evidence type="ECO:0000256" key="4">
    <source>
        <dbReference type="ARBA" id="ARBA00022801"/>
    </source>
</evidence>
<dbReference type="InterPro" id="IPR045121">
    <property type="entry name" value="CoAse"/>
</dbReference>
<organism evidence="8">
    <name type="scientific">marine metagenome</name>
    <dbReference type="NCBI Taxonomy" id="408172"/>
    <lineage>
        <taxon>unclassified sequences</taxon>
        <taxon>metagenomes</taxon>
        <taxon>ecological metagenomes</taxon>
    </lineage>
</organism>
<dbReference type="InterPro" id="IPR015797">
    <property type="entry name" value="NUDIX_hydrolase-like_dom_sf"/>
</dbReference>
<dbReference type="AlphaFoldDB" id="A0A382CHX9"/>
<dbReference type="PANTHER" id="PTHR12992:SF11">
    <property type="entry name" value="MITOCHONDRIAL COENZYME A DIPHOSPHATASE NUDT8"/>
    <property type="match status" value="1"/>
</dbReference>
<evidence type="ECO:0000256" key="1">
    <source>
        <dbReference type="ARBA" id="ARBA00001936"/>
    </source>
</evidence>
<feature type="non-terminal residue" evidence="8">
    <location>
        <position position="1"/>
    </location>
</feature>
<keyword evidence="6" id="KW-0464">Manganese</keyword>
<evidence type="ECO:0000256" key="3">
    <source>
        <dbReference type="ARBA" id="ARBA00022723"/>
    </source>
</evidence>
<evidence type="ECO:0000259" key="7">
    <source>
        <dbReference type="Pfam" id="PF00293"/>
    </source>
</evidence>
<reference evidence="8" key="1">
    <citation type="submission" date="2018-05" db="EMBL/GenBank/DDBJ databases">
        <authorList>
            <person name="Lanie J.A."/>
            <person name="Ng W.-L."/>
            <person name="Kazmierczak K.M."/>
            <person name="Andrzejewski T.M."/>
            <person name="Davidsen T.M."/>
            <person name="Wayne K.J."/>
            <person name="Tettelin H."/>
            <person name="Glass J.I."/>
            <person name="Rusch D."/>
            <person name="Podicherti R."/>
            <person name="Tsui H.-C.T."/>
            <person name="Winkler M.E."/>
        </authorList>
    </citation>
    <scope>NUCLEOTIDE SEQUENCE</scope>
</reference>
<dbReference type="PANTHER" id="PTHR12992">
    <property type="entry name" value="NUDIX HYDROLASE"/>
    <property type="match status" value="1"/>
</dbReference>
<comment type="cofactor">
    <cofactor evidence="2">
        <name>Mg(2+)</name>
        <dbReference type="ChEBI" id="CHEBI:18420"/>
    </cofactor>
</comment>